<accession>A0ACC0YHV2</accession>
<organism evidence="1 2">
    <name type="scientific">Pistacia integerrima</name>
    <dbReference type="NCBI Taxonomy" id="434235"/>
    <lineage>
        <taxon>Eukaryota</taxon>
        <taxon>Viridiplantae</taxon>
        <taxon>Streptophyta</taxon>
        <taxon>Embryophyta</taxon>
        <taxon>Tracheophyta</taxon>
        <taxon>Spermatophyta</taxon>
        <taxon>Magnoliopsida</taxon>
        <taxon>eudicotyledons</taxon>
        <taxon>Gunneridae</taxon>
        <taxon>Pentapetalae</taxon>
        <taxon>rosids</taxon>
        <taxon>malvids</taxon>
        <taxon>Sapindales</taxon>
        <taxon>Anacardiaceae</taxon>
        <taxon>Pistacia</taxon>
    </lineage>
</organism>
<comment type="caution">
    <text evidence="1">The sequence shown here is derived from an EMBL/GenBank/DDBJ whole genome shotgun (WGS) entry which is preliminary data.</text>
</comment>
<reference evidence="2" key="1">
    <citation type="journal article" date="2023" name="G3 (Bethesda)">
        <title>Genome assembly and association tests identify interacting loci associated with vigor, precocity, and sex in interspecific pistachio rootstocks.</title>
        <authorList>
            <person name="Palmer W."/>
            <person name="Jacygrad E."/>
            <person name="Sagayaradj S."/>
            <person name="Cavanaugh K."/>
            <person name="Han R."/>
            <person name="Bertier L."/>
            <person name="Beede B."/>
            <person name="Kafkas S."/>
            <person name="Golino D."/>
            <person name="Preece J."/>
            <person name="Michelmore R."/>
        </authorList>
    </citation>
    <scope>NUCLEOTIDE SEQUENCE [LARGE SCALE GENOMIC DNA]</scope>
</reference>
<sequence>MLNQWAIKLTFQGVPKYWLWGFELLEWVVGYRIAFCWLEHTDPDFNSINFTEEKWDTAVNFVLYYFRFGTLKTAPFVSKEMEAISIGSDPHLYFQVGKIKISEGMKCLQDLVQWYKDNLIPESAGRVNEIMAYLQSLQRQVVQEIESLAQQGEVSVSSNVNGTNLQCRQEIIQISEENAYFGPTLNQEIEIVVNPNIDNTSSAKRRKLKSKVWEDFKKYERINGKEWAKCKHCKKDFVRSSTSGTTHLRNHLKSGPSIKNLGGGVEKAKEKSVIDPELNGSNLVLKIIKYGFVEHGNNSNLVLLIAIILDPRYKMDYLKQIYKAIYGSQGDAHFKKIIDDFTNIYTKCVEGTNNSKSSSSLNNGDSNSLSTPSKKLDTMERSFAFSQHANDIATPESEFSRYLRDSDGPRVCEDCDLLEWWHLNSPTYPTLAKIARDFLPSPIYTPPIVKLRISMQYQTGFGTYKCLVELPNN</sequence>
<evidence type="ECO:0000313" key="2">
    <source>
        <dbReference type="Proteomes" id="UP001163603"/>
    </source>
</evidence>
<dbReference type="Proteomes" id="UP001163603">
    <property type="component" value="Chromosome 7"/>
</dbReference>
<keyword evidence="2" id="KW-1185">Reference proteome</keyword>
<protein>
    <submittedName>
        <fullName evidence="1">Uncharacterized protein</fullName>
    </submittedName>
</protein>
<proteinExistence type="predicted"/>
<gene>
    <name evidence="1" type="ORF">Pint_25914</name>
</gene>
<evidence type="ECO:0000313" key="1">
    <source>
        <dbReference type="EMBL" id="KAJ0035544.1"/>
    </source>
</evidence>
<dbReference type="EMBL" id="CM047742">
    <property type="protein sequence ID" value="KAJ0035544.1"/>
    <property type="molecule type" value="Genomic_DNA"/>
</dbReference>
<name>A0ACC0YHV2_9ROSI</name>